<dbReference type="Proteomes" id="UP001595699">
    <property type="component" value="Unassembled WGS sequence"/>
</dbReference>
<proteinExistence type="predicted"/>
<reference evidence="3" key="1">
    <citation type="journal article" date="2019" name="Int. J. Syst. Evol. Microbiol.">
        <title>The Global Catalogue of Microorganisms (GCM) 10K type strain sequencing project: providing services to taxonomists for standard genome sequencing and annotation.</title>
        <authorList>
            <consortium name="The Broad Institute Genomics Platform"/>
            <consortium name="The Broad Institute Genome Sequencing Center for Infectious Disease"/>
            <person name="Wu L."/>
            <person name="Ma J."/>
        </authorList>
    </citation>
    <scope>NUCLEOTIDE SEQUENCE [LARGE SCALE GENOMIC DNA]</scope>
    <source>
        <strain evidence="3">CGMCC 4.7241</strain>
    </source>
</reference>
<feature type="transmembrane region" description="Helical" evidence="1">
    <location>
        <begin position="42"/>
        <end position="75"/>
    </location>
</feature>
<keyword evidence="1" id="KW-0812">Transmembrane</keyword>
<comment type="caution">
    <text evidence="2">The sequence shown here is derived from an EMBL/GenBank/DDBJ whole genome shotgun (WGS) entry which is preliminary data.</text>
</comment>
<organism evidence="2 3">
    <name type="scientific">Tenggerimyces flavus</name>
    <dbReference type="NCBI Taxonomy" id="1708749"/>
    <lineage>
        <taxon>Bacteria</taxon>
        <taxon>Bacillati</taxon>
        <taxon>Actinomycetota</taxon>
        <taxon>Actinomycetes</taxon>
        <taxon>Propionibacteriales</taxon>
        <taxon>Nocardioidaceae</taxon>
        <taxon>Tenggerimyces</taxon>
    </lineage>
</organism>
<accession>A0ABV7Y836</accession>
<evidence type="ECO:0000256" key="1">
    <source>
        <dbReference type="SAM" id="Phobius"/>
    </source>
</evidence>
<dbReference type="EMBL" id="JBHRZH010000009">
    <property type="protein sequence ID" value="MFC3761476.1"/>
    <property type="molecule type" value="Genomic_DNA"/>
</dbReference>
<keyword evidence="3" id="KW-1185">Reference proteome</keyword>
<evidence type="ECO:0000313" key="3">
    <source>
        <dbReference type="Proteomes" id="UP001595699"/>
    </source>
</evidence>
<evidence type="ECO:0000313" key="2">
    <source>
        <dbReference type="EMBL" id="MFC3761476.1"/>
    </source>
</evidence>
<sequence>MDWTLPIFAPYVPAKVRATLTSPDALDEWWIYPTEEVRRQVFLIAALTAVACVLALMVTPIFAICATGLTVGAIVATKQLRRQADLDEARPFRKDVLRPDVDLDQFGQSMVAGVNEAIGKVSTSRAAREGHLPGWEGLLEDQRWRIAKAAADLAKARRMLGPGAARMAEQARTADTTAAAIEQRVGEVMRFAASVHEVDQTLAVRDAVLHREEIDDTLLTAYAAASDETTSRQLDELARQAQAGVDAAVKALRFLDRS</sequence>
<name>A0ABV7Y836_9ACTN</name>
<keyword evidence="1" id="KW-1133">Transmembrane helix</keyword>
<protein>
    <submittedName>
        <fullName evidence="2">Uncharacterized protein</fullName>
    </submittedName>
</protein>
<gene>
    <name evidence="2" type="ORF">ACFOUW_11555</name>
</gene>
<keyword evidence="1" id="KW-0472">Membrane</keyword>